<dbReference type="InterPro" id="IPR046865">
    <property type="entry name" value="FapA_b_solenoid"/>
</dbReference>
<dbReference type="Pfam" id="PF03961">
    <property type="entry name" value="FapA"/>
    <property type="match status" value="1"/>
</dbReference>
<reference evidence="2 3" key="1">
    <citation type="journal article" date="2004" name="Nucleic Acids Res.">
        <title>Genome sequence of Symbiobacterium thermophilum, an uncultivable bacterium that depends on microbial commensalism.</title>
        <authorList>
            <person name="Ueda K."/>
            <person name="Yamashita A."/>
            <person name="Ishikawa J."/>
            <person name="Shimada M."/>
            <person name="Watsuji T."/>
            <person name="Morimura K."/>
            <person name="Ikeda H."/>
            <person name="Hattori M."/>
            <person name="Beppu T."/>
        </authorList>
    </citation>
    <scope>NUCLEOTIDE SEQUENCE [LARGE SCALE GENOMIC DNA]</scope>
    <source>
        <strain evidence="3">T / IAM 14863</strain>
    </source>
</reference>
<protein>
    <recommendedName>
        <fullName evidence="1">Flagellar Assembly Protein A N-terminal region domain-containing protein</fullName>
    </recommendedName>
</protein>
<dbReference type="PANTHER" id="PTHR38032:SF1">
    <property type="entry name" value="RNA-BINDING PROTEIN KHPB N-TERMINAL DOMAIN-CONTAINING PROTEIN"/>
    <property type="match status" value="1"/>
</dbReference>
<dbReference type="Pfam" id="PF20250">
    <property type="entry name" value="FapA_N"/>
    <property type="match status" value="1"/>
</dbReference>
<dbReference type="KEGG" id="sth:STH1487"/>
<organism evidence="2 3">
    <name type="scientific">Symbiobacterium thermophilum (strain DSM 24528 / JCM 14929 / IAM 14863 / T)</name>
    <dbReference type="NCBI Taxonomy" id="292459"/>
    <lineage>
        <taxon>Bacteria</taxon>
        <taxon>Bacillati</taxon>
        <taxon>Bacillota</taxon>
        <taxon>Clostridia</taxon>
        <taxon>Eubacteriales</taxon>
        <taxon>Symbiobacteriaceae</taxon>
        <taxon>Symbiobacterium</taxon>
    </lineage>
</organism>
<dbReference type="STRING" id="292459.STH1487"/>
<dbReference type="PANTHER" id="PTHR38032">
    <property type="entry name" value="POLYMERASE-RELATED"/>
    <property type="match status" value="1"/>
</dbReference>
<keyword evidence="3" id="KW-1185">Reference proteome</keyword>
<dbReference type="InterPro" id="IPR005646">
    <property type="entry name" value="FapA"/>
</dbReference>
<feature type="domain" description="Flagellar Assembly Protein A N-terminal region" evidence="1">
    <location>
        <begin position="22"/>
        <end position="196"/>
    </location>
</feature>
<dbReference type="Proteomes" id="UP000000417">
    <property type="component" value="Chromosome"/>
</dbReference>
<evidence type="ECO:0000313" key="3">
    <source>
        <dbReference type="Proteomes" id="UP000000417"/>
    </source>
</evidence>
<dbReference type="AlphaFoldDB" id="Q67PC1"/>
<dbReference type="eggNOG" id="COG1315">
    <property type="taxonomic scope" value="Bacteria"/>
</dbReference>
<evidence type="ECO:0000259" key="1">
    <source>
        <dbReference type="Pfam" id="PF20250"/>
    </source>
</evidence>
<dbReference type="HOGENOM" id="CLU_026157_2_1_9"/>
<dbReference type="RefSeq" id="WP_011195617.1">
    <property type="nucleotide sequence ID" value="NC_006177.1"/>
</dbReference>
<dbReference type="InterPro" id="IPR046866">
    <property type="entry name" value="FapA_N"/>
</dbReference>
<accession>Q67PC1</accession>
<dbReference type="EMBL" id="AP006840">
    <property type="protein sequence ID" value="BAD40472.1"/>
    <property type="molecule type" value="Genomic_DNA"/>
</dbReference>
<proteinExistence type="predicted"/>
<gene>
    <name evidence="2" type="ordered locus">STH1487</name>
</gene>
<name>Q67PC1_SYMTH</name>
<sequence>MSEPREGLDAGRTGPRDAELLLLVSPNAMSVEARVVPPEPGGRNITREQVLQELARLKVVFGIDHAAIDRLVEMAEKGFRLDRQGIVVAEGRPPVDGQDAAIIHHPLLQTPAGYPRLTEDGRADFFDLNLVRNVAKDTVLATRKPPTPGEPGIDVFGRTVKAREGRDVRLRAGAGTRLSPDGQSVIATVEGHASISASGEVTVSPIFTVPGDVGYGSGNIDFVGTVVVRGDVTQGFTVKAGGNVEVHGGIMGGSMEAGGDVLVRYGIVGAGRGRVKAGGKVRCRFIESAEVEAAGDVVVSDGILNSQVSGDSVLVTGGRGSIIGGRIRARREISAQTLGSPMGAATDLQVGVPPAVRAELDQIREQLARVEDRFGQATRTATYLNSGAAETARISREFAEKSRRLTGAERQQLAGRLAALQSQLEPEPGACVKGYEAVYPGVRITIGAQRHVVVDQSTNSCFVIGEDGEIRLVPAW</sequence>
<evidence type="ECO:0000313" key="2">
    <source>
        <dbReference type="EMBL" id="BAD40472.1"/>
    </source>
</evidence>
<dbReference type="OrthoDB" id="9816426at2"/>